<feature type="region of interest" description="Disordered" evidence="1">
    <location>
        <begin position="60"/>
        <end position="106"/>
    </location>
</feature>
<dbReference type="EMBL" id="KV417495">
    <property type="protein sequence ID" value="KZP30198.1"/>
    <property type="molecule type" value="Genomic_DNA"/>
</dbReference>
<reference evidence="2 3" key="1">
    <citation type="journal article" date="2016" name="Mol. Biol. Evol.">
        <title>Comparative Genomics of Early-Diverging Mushroom-Forming Fungi Provides Insights into the Origins of Lignocellulose Decay Capabilities.</title>
        <authorList>
            <person name="Nagy L.G."/>
            <person name="Riley R."/>
            <person name="Tritt A."/>
            <person name="Adam C."/>
            <person name="Daum C."/>
            <person name="Floudas D."/>
            <person name="Sun H."/>
            <person name="Yadav J.S."/>
            <person name="Pangilinan J."/>
            <person name="Larsson K.H."/>
            <person name="Matsuura K."/>
            <person name="Barry K."/>
            <person name="Labutti K."/>
            <person name="Kuo R."/>
            <person name="Ohm R.A."/>
            <person name="Bhattacharya S.S."/>
            <person name="Shirouzu T."/>
            <person name="Yoshinaga Y."/>
            <person name="Martin F.M."/>
            <person name="Grigoriev I.V."/>
            <person name="Hibbett D.S."/>
        </authorList>
    </citation>
    <scope>NUCLEOTIDE SEQUENCE [LARGE SCALE GENOMIC DNA]</scope>
    <source>
        <strain evidence="2 3">CBS 109695</strain>
    </source>
</reference>
<name>A0A166T546_9AGAM</name>
<gene>
    <name evidence="2" type="ORF">FIBSPDRAFT_884458</name>
</gene>
<evidence type="ECO:0000256" key="1">
    <source>
        <dbReference type="SAM" id="MobiDB-lite"/>
    </source>
</evidence>
<proteinExistence type="predicted"/>
<dbReference type="AlphaFoldDB" id="A0A166T546"/>
<keyword evidence="3" id="KW-1185">Reference proteome</keyword>
<evidence type="ECO:0000313" key="3">
    <source>
        <dbReference type="Proteomes" id="UP000076532"/>
    </source>
</evidence>
<accession>A0A166T546</accession>
<evidence type="ECO:0000313" key="2">
    <source>
        <dbReference type="EMBL" id="KZP30198.1"/>
    </source>
</evidence>
<sequence>MWRAADFSRLEGPSELPATASASLSKRETVEYIPFCAFIASNESNLAFSSLRCYLELPDQDSSPKGLPQCPSQYPLRREQGYNEDDGGFPLAENEIPDPPGGSHEDVAMPGWLWRRDVAVNCEPDAHNDRDETAHDDLVQGSVLLDIGAALRGGGGVDEVRDLE</sequence>
<protein>
    <submittedName>
        <fullName evidence="2">Uncharacterized protein</fullName>
    </submittedName>
</protein>
<dbReference type="Proteomes" id="UP000076532">
    <property type="component" value="Unassembled WGS sequence"/>
</dbReference>
<organism evidence="2 3">
    <name type="scientific">Athelia psychrophila</name>
    <dbReference type="NCBI Taxonomy" id="1759441"/>
    <lineage>
        <taxon>Eukaryota</taxon>
        <taxon>Fungi</taxon>
        <taxon>Dikarya</taxon>
        <taxon>Basidiomycota</taxon>
        <taxon>Agaricomycotina</taxon>
        <taxon>Agaricomycetes</taxon>
        <taxon>Agaricomycetidae</taxon>
        <taxon>Atheliales</taxon>
        <taxon>Atheliaceae</taxon>
        <taxon>Athelia</taxon>
    </lineage>
</organism>